<evidence type="ECO:0000259" key="2">
    <source>
        <dbReference type="Pfam" id="PF22124"/>
    </source>
</evidence>
<dbReference type="InterPro" id="IPR054363">
    <property type="entry name" value="GH95_cat"/>
</dbReference>
<keyword evidence="4" id="KW-1185">Reference proteome</keyword>
<dbReference type="Pfam" id="PF22124">
    <property type="entry name" value="Glyco_hydro_95_cat"/>
    <property type="match status" value="1"/>
</dbReference>
<dbReference type="Gene3D" id="1.50.10.10">
    <property type="match status" value="1"/>
</dbReference>
<name>A0A0X3VRC8_9ACTN</name>
<protein>
    <submittedName>
        <fullName evidence="3">Uncharacterized protein</fullName>
    </submittedName>
</protein>
<dbReference type="InterPro" id="IPR049053">
    <property type="entry name" value="AFCA-like_C"/>
</dbReference>
<reference evidence="4" key="1">
    <citation type="submission" date="2015-10" db="EMBL/GenBank/DDBJ databases">
        <authorList>
            <person name="Ju K.-S."/>
            <person name="Doroghazi J.R."/>
            <person name="Metcalf W.W."/>
        </authorList>
    </citation>
    <scope>NUCLEOTIDE SEQUENCE [LARGE SCALE GENOMIC DNA]</scope>
    <source>
        <strain evidence="4">NRRL 3151</strain>
    </source>
</reference>
<feature type="domain" description="Glycosyl hydrolase family 95 catalytic" evidence="2">
    <location>
        <begin position="2"/>
        <end position="146"/>
    </location>
</feature>
<dbReference type="EMBL" id="LLZG01000001">
    <property type="protein sequence ID" value="KUL47124.1"/>
    <property type="molecule type" value="Genomic_DNA"/>
</dbReference>
<dbReference type="PANTHER" id="PTHR31084">
    <property type="entry name" value="ALPHA-L-FUCOSIDASE 2"/>
    <property type="match status" value="1"/>
</dbReference>
<dbReference type="GO" id="GO:0005975">
    <property type="term" value="P:carbohydrate metabolic process"/>
    <property type="evidence" value="ECO:0007669"/>
    <property type="project" value="InterPro"/>
</dbReference>
<dbReference type="Pfam" id="PF21307">
    <property type="entry name" value="Glyco_hydro_95_C"/>
    <property type="match status" value="1"/>
</dbReference>
<dbReference type="SUPFAM" id="SSF48208">
    <property type="entry name" value="Six-hairpin glycosidases"/>
    <property type="match status" value="1"/>
</dbReference>
<dbReference type="PANTHER" id="PTHR31084:SF0">
    <property type="entry name" value="ALPHA-L-FUCOSIDASE 2"/>
    <property type="match status" value="1"/>
</dbReference>
<evidence type="ECO:0000313" key="4">
    <source>
        <dbReference type="Proteomes" id="UP000053923"/>
    </source>
</evidence>
<comment type="caution">
    <text evidence="3">The sequence shown here is derived from an EMBL/GenBank/DDBJ whole genome shotgun (WGS) entry which is preliminary data.</text>
</comment>
<proteinExistence type="predicted"/>
<dbReference type="Proteomes" id="UP000053923">
    <property type="component" value="Unassembled WGS sequence"/>
</dbReference>
<dbReference type="InterPro" id="IPR008928">
    <property type="entry name" value="6-hairpin_glycosidase_sf"/>
</dbReference>
<feature type="domain" description="Alpha fucosidase A-like C-terminal" evidence="1">
    <location>
        <begin position="149"/>
        <end position="209"/>
    </location>
</feature>
<dbReference type="InterPro" id="IPR012341">
    <property type="entry name" value="6hp_glycosidase-like_sf"/>
</dbReference>
<organism evidence="3 4">
    <name type="scientific">Streptomyces regalis</name>
    <dbReference type="NCBI Taxonomy" id="68262"/>
    <lineage>
        <taxon>Bacteria</taxon>
        <taxon>Bacillati</taxon>
        <taxon>Actinomycetota</taxon>
        <taxon>Actinomycetes</taxon>
        <taxon>Kitasatosporales</taxon>
        <taxon>Streptomycetaceae</taxon>
        <taxon>Streptomyces</taxon>
    </lineage>
</organism>
<dbReference type="GO" id="GO:0004560">
    <property type="term" value="F:alpha-L-fucosidase activity"/>
    <property type="evidence" value="ECO:0007669"/>
    <property type="project" value="TreeGrafter"/>
</dbReference>
<evidence type="ECO:0000259" key="1">
    <source>
        <dbReference type="Pfam" id="PF21307"/>
    </source>
</evidence>
<evidence type="ECO:0000313" key="3">
    <source>
        <dbReference type="EMBL" id="KUL47124.1"/>
    </source>
</evidence>
<sequence length="229" mass="24927">MWALFGNYCTAAAELRTDIDYADTIASLRRKLYLPQVSPSTGRLEEWMSPDNLGEITHRHLSPLVGLFPGDRIRPDGSTPADIVAGATALLIAALLIARATESFGWANAWRSQCWARLKETQKACQLVVSKLRPSTGGSHGTAPNLPYSRPGHIELLPALRDPWAGSGFVRGVAARGGFEVDLRRRDGRPTEARIHSVGGRTTTVAYGGVSRTVTMRRGASFTLKDFAR</sequence>
<accession>A0A0X3VRC8</accession>
<dbReference type="AlphaFoldDB" id="A0A0X3VRC8"/>
<gene>
    <name evidence="3" type="ORF">ADL12_01420</name>
</gene>